<dbReference type="RefSeq" id="WP_131914493.1">
    <property type="nucleotide sequence ID" value="NZ_SMLG01000001.1"/>
</dbReference>
<keyword evidence="1" id="KW-0732">Signal</keyword>
<dbReference type="EMBL" id="SMLG01000001">
    <property type="protein sequence ID" value="TDE46541.1"/>
    <property type="molecule type" value="Genomic_DNA"/>
</dbReference>
<protein>
    <submittedName>
        <fullName evidence="2">Uncharacterized protein</fullName>
    </submittedName>
</protein>
<dbReference type="OrthoDB" id="1331096at2"/>
<reference evidence="2 3" key="1">
    <citation type="submission" date="2019-03" db="EMBL/GenBank/DDBJ databases">
        <title>Novel species of Flavobacterium.</title>
        <authorList>
            <person name="Liu Q."/>
            <person name="Xin Y.-H."/>
        </authorList>
    </citation>
    <scope>NUCLEOTIDE SEQUENCE [LARGE SCALE GENOMIC DNA]</scope>
    <source>
        <strain evidence="2 3">LB3P52</strain>
    </source>
</reference>
<dbReference type="Proteomes" id="UP000294814">
    <property type="component" value="Unassembled WGS sequence"/>
</dbReference>
<evidence type="ECO:0000313" key="2">
    <source>
        <dbReference type="EMBL" id="TDE46541.1"/>
    </source>
</evidence>
<evidence type="ECO:0000256" key="1">
    <source>
        <dbReference type="SAM" id="SignalP"/>
    </source>
</evidence>
<feature type="chain" id="PRO_5021031695" evidence="1">
    <location>
        <begin position="19"/>
        <end position="470"/>
    </location>
</feature>
<keyword evidence="3" id="KW-1185">Reference proteome</keyword>
<proteinExistence type="predicted"/>
<sequence>MKKSLLFLLLIYKSALFSQTVLTSYPLDLKKSEENSQILNAENTVTHDVFSFIANTQNITILKYNSALFLTNQYTGSFLNLENKSIIGYSFSEDGNPTLYWSSMDFNEIIVIKYYLENKTFKALKFRFPSSNHYVITSFQKDNLFYILSKNLSEQTLTLYAFKNGGAEEKTFDFSDFLFQNKNTQRISFNKVIEAFPIEKMEVDDYNPLFKSTQKSKVYMLDERIILTLDHNPKKTQVFDLNFKNHTITEKNFAQPIPKKAARSSNSFFYENKIFQVNANADGLLFDVKDYDSGLTIKNITVSKNDTILFKNSPLLIQRENGRPKELNKTKKFLQYLSNLDIGVSVFKNKKHTLITFGGTPKNNFVDHYSRNNVSFGQSDDEFEQMFPQNNFSPNIHTETVFFESSWDKNFEFNNQESPPLAIDNISYFLSQHKEVTLENIIKFKDYFILGYYDSATKEYVMRKFKDGYN</sequence>
<gene>
    <name evidence="2" type="ORF">E0I26_00195</name>
</gene>
<feature type="signal peptide" evidence="1">
    <location>
        <begin position="1"/>
        <end position="18"/>
    </location>
</feature>
<dbReference type="AlphaFoldDB" id="A0A4R5FBT0"/>
<evidence type="ECO:0000313" key="3">
    <source>
        <dbReference type="Proteomes" id="UP000294814"/>
    </source>
</evidence>
<organism evidence="2 3">
    <name type="scientific">Flavobacterium rhamnosiphilum</name>
    <dbReference type="NCBI Taxonomy" id="2541724"/>
    <lineage>
        <taxon>Bacteria</taxon>
        <taxon>Pseudomonadati</taxon>
        <taxon>Bacteroidota</taxon>
        <taxon>Flavobacteriia</taxon>
        <taxon>Flavobacteriales</taxon>
        <taxon>Flavobacteriaceae</taxon>
        <taxon>Flavobacterium</taxon>
    </lineage>
</organism>
<comment type="caution">
    <text evidence="2">The sequence shown here is derived from an EMBL/GenBank/DDBJ whole genome shotgun (WGS) entry which is preliminary data.</text>
</comment>
<name>A0A4R5FBT0_9FLAO</name>
<accession>A0A4R5FBT0</accession>